<evidence type="ECO:0000256" key="3">
    <source>
        <dbReference type="ARBA" id="ARBA00023239"/>
    </source>
</evidence>
<dbReference type="Gene3D" id="3.40.640.10">
    <property type="entry name" value="Type I PLP-dependent aspartate aminotransferase-like (Major domain)"/>
    <property type="match status" value="1"/>
</dbReference>
<comment type="caution">
    <text evidence="6">The sequence shown here is derived from an EMBL/GenBank/DDBJ whole genome shotgun (WGS) entry which is preliminary data.</text>
</comment>
<evidence type="ECO:0000256" key="4">
    <source>
        <dbReference type="SAM" id="MobiDB-lite"/>
    </source>
</evidence>
<feature type="region of interest" description="Disordered" evidence="4">
    <location>
        <begin position="312"/>
        <end position="335"/>
    </location>
</feature>
<dbReference type="InterPro" id="IPR015421">
    <property type="entry name" value="PyrdxlP-dep_Trfase_major"/>
</dbReference>
<dbReference type="InterPro" id="IPR050477">
    <property type="entry name" value="GrpII_AminoAcid_Decarb"/>
</dbReference>
<name>T1A011_9ZZZZ</name>
<dbReference type="PANTHER" id="PTHR42735:SF4">
    <property type="entry name" value="PYRIDOXAL PHOSPHATE-DEPENDENT DECARBOXYLASE FAMILY PROTEIN"/>
    <property type="match status" value="1"/>
</dbReference>
<comment type="cofactor">
    <cofactor evidence="1">
        <name>pyridoxal 5'-phosphate</name>
        <dbReference type="ChEBI" id="CHEBI:597326"/>
    </cofactor>
</comment>
<dbReference type="Pfam" id="PF21391">
    <property type="entry name" value="tyr_de_CO2_C"/>
    <property type="match status" value="1"/>
</dbReference>
<evidence type="ECO:0000313" key="6">
    <source>
        <dbReference type="EMBL" id="EQD53896.1"/>
    </source>
</evidence>
<dbReference type="AlphaFoldDB" id="T1A011"/>
<organism evidence="6">
    <name type="scientific">mine drainage metagenome</name>
    <dbReference type="NCBI Taxonomy" id="410659"/>
    <lineage>
        <taxon>unclassified sequences</taxon>
        <taxon>metagenomes</taxon>
        <taxon>ecological metagenomes</taxon>
    </lineage>
</organism>
<evidence type="ECO:0000256" key="2">
    <source>
        <dbReference type="ARBA" id="ARBA00022898"/>
    </source>
</evidence>
<accession>T1A011</accession>
<proteinExistence type="predicted"/>
<feature type="domain" description="L-tyrosine decarboxylase C-terminal" evidence="5">
    <location>
        <begin position="164"/>
        <end position="293"/>
    </location>
</feature>
<dbReference type="PANTHER" id="PTHR42735">
    <property type="match status" value="1"/>
</dbReference>
<reference evidence="6" key="2">
    <citation type="journal article" date="2014" name="ISME J.">
        <title>Microbial stratification in low pH oxic and suboxic macroscopic growths along an acid mine drainage.</title>
        <authorList>
            <person name="Mendez-Garcia C."/>
            <person name="Mesa V."/>
            <person name="Sprenger R.R."/>
            <person name="Richter M."/>
            <person name="Diez M.S."/>
            <person name="Solano J."/>
            <person name="Bargiela R."/>
            <person name="Golyshina O.V."/>
            <person name="Manteca A."/>
            <person name="Ramos J.L."/>
            <person name="Gallego J.R."/>
            <person name="Llorente I."/>
            <person name="Martins Dos Santos V.A."/>
            <person name="Jensen O.N."/>
            <person name="Pelaez A.I."/>
            <person name="Sanchez J."/>
            <person name="Ferrer M."/>
        </authorList>
    </citation>
    <scope>NUCLEOTIDE SEQUENCE</scope>
</reference>
<dbReference type="EMBL" id="AUZY01006579">
    <property type="protein sequence ID" value="EQD53896.1"/>
    <property type="molecule type" value="Genomic_DNA"/>
</dbReference>
<dbReference type="InterPro" id="IPR049373">
    <property type="entry name" value="TyrDC_C"/>
</dbReference>
<keyword evidence="2" id="KW-0663">Pyridoxal phosphate</keyword>
<dbReference type="InterPro" id="IPR021115">
    <property type="entry name" value="Pyridoxal-P_BS"/>
</dbReference>
<gene>
    <name evidence="6" type="ORF">B1B_09967</name>
</gene>
<dbReference type="SUPFAM" id="SSF53383">
    <property type="entry name" value="PLP-dependent transferases"/>
    <property type="match status" value="1"/>
</dbReference>
<keyword evidence="3" id="KW-0456">Lyase</keyword>
<evidence type="ECO:0000259" key="5">
    <source>
        <dbReference type="Pfam" id="PF21391"/>
    </source>
</evidence>
<protein>
    <submittedName>
        <fullName evidence="6">Tyrosine decarboxylase</fullName>
    </submittedName>
</protein>
<dbReference type="InterPro" id="IPR015424">
    <property type="entry name" value="PyrdxlP-dep_Trfase"/>
</dbReference>
<feature type="non-terminal residue" evidence="6">
    <location>
        <position position="1"/>
    </location>
</feature>
<sequence length="335" mass="37305">VRLREEYARRGVSFYLHVDAAFGGYGAALFRDESGRFLAYEELQGRMAELGLDRWGKDLPSRTVWAAYRALSDVDSVTIDPHKMGYVPYSAGGIALRDRRILGLVSYSAAYVFDAANPLDMNLGSVILEGSKAGATAAAVWAAHRLVPLDIRGYGQIVARSIGGAYHFIKTLESMHEFVAGGQKIVCEPLLAQPDFNVVCMAYNFKGNSSLRKMNRLNEAIYHESSYESGPLYNDEWITSHTVLDKEIYGDAPKSFLDRLGIGPKEWDRIGSVNVLRSVVMHPWIANNSTYPERWESYLSIVKKDIDRIVSHSRGRAGKDGRRGHGPKLRGPETT</sequence>
<reference evidence="6" key="1">
    <citation type="submission" date="2013-08" db="EMBL/GenBank/DDBJ databases">
        <authorList>
            <person name="Mendez C."/>
            <person name="Richter M."/>
            <person name="Ferrer M."/>
            <person name="Sanchez J."/>
        </authorList>
    </citation>
    <scope>NUCLEOTIDE SEQUENCE</scope>
</reference>
<dbReference type="PROSITE" id="PS00392">
    <property type="entry name" value="DDC_GAD_HDC_YDC"/>
    <property type="match status" value="1"/>
</dbReference>
<dbReference type="GO" id="GO:0016831">
    <property type="term" value="F:carboxy-lyase activity"/>
    <property type="evidence" value="ECO:0007669"/>
    <property type="project" value="InterPro"/>
</dbReference>
<evidence type="ECO:0000256" key="1">
    <source>
        <dbReference type="ARBA" id="ARBA00001933"/>
    </source>
</evidence>